<evidence type="ECO:0000256" key="1">
    <source>
        <dbReference type="SAM" id="MobiDB-lite"/>
    </source>
</evidence>
<name>A0AAD3D6V6_9STRA</name>
<feature type="compositionally biased region" description="Low complexity" evidence="1">
    <location>
        <begin position="103"/>
        <end position="112"/>
    </location>
</feature>
<dbReference type="EMBL" id="BLLK01000058">
    <property type="protein sequence ID" value="GFH57855.1"/>
    <property type="molecule type" value="Genomic_DNA"/>
</dbReference>
<organism evidence="2 3">
    <name type="scientific">Chaetoceros tenuissimus</name>
    <dbReference type="NCBI Taxonomy" id="426638"/>
    <lineage>
        <taxon>Eukaryota</taxon>
        <taxon>Sar</taxon>
        <taxon>Stramenopiles</taxon>
        <taxon>Ochrophyta</taxon>
        <taxon>Bacillariophyta</taxon>
        <taxon>Coscinodiscophyceae</taxon>
        <taxon>Chaetocerotophycidae</taxon>
        <taxon>Chaetocerotales</taxon>
        <taxon>Chaetocerotaceae</taxon>
        <taxon>Chaetoceros</taxon>
    </lineage>
</organism>
<comment type="caution">
    <text evidence="2">The sequence shown here is derived from an EMBL/GenBank/DDBJ whole genome shotgun (WGS) entry which is preliminary data.</text>
</comment>
<proteinExistence type="predicted"/>
<feature type="region of interest" description="Disordered" evidence="1">
    <location>
        <begin position="1"/>
        <end position="112"/>
    </location>
</feature>
<accession>A0AAD3D6V6</accession>
<feature type="compositionally biased region" description="Basic residues" evidence="1">
    <location>
        <begin position="66"/>
        <end position="102"/>
    </location>
</feature>
<sequence length="265" mass="29128">MSSSSESSSDEDDVPLAALKQPKAKKATPTRSSRRSSTGSKSYKEDSEAEFEDESSDDDQPVASRKSPKKKTTAKKTKTKPKATKAKPTKAKADKPKKKTKTKAAASSSASTSKTYNTAAMALYDLSNKGKLISSLLSRWWYAMEWPDPKVTCAEACPPKCDMMDGFPGVFVVTTGSEIGKIIDLRDLQTCPNFKNMAKKSSEELVELLVKAIDEQQKELIEHDGEGTTVEKDLKALKKWALKLNCKTSDKEAEKVLKAHNLKIQ</sequence>
<protein>
    <submittedName>
        <fullName evidence="2">Uncharacterized protein</fullName>
    </submittedName>
</protein>
<evidence type="ECO:0000313" key="3">
    <source>
        <dbReference type="Proteomes" id="UP001054902"/>
    </source>
</evidence>
<dbReference type="AlphaFoldDB" id="A0AAD3D6V6"/>
<evidence type="ECO:0000313" key="2">
    <source>
        <dbReference type="EMBL" id="GFH57855.1"/>
    </source>
</evidence>
<feature type="compositionally biased region" description="Basic residues" evidence="1">
    <location>
        <begin position="22"/>
        <end position="34"/>
    </location>
</feature>
<reference evidence="2 3" key="1">
    <citation type="journal article" date="2021" name="Sci. Rep.">
        <title>The genome of the diatom Chaetoceros tenuissimus carries an ancient integrated fragment of an extant virus.</title>
        <authorList>
            <person name="Hongo Y."/>
            <person name="Kimura K."/>
            <person name="Takaki Y."/>
            <person name="Yoshida Y."/>
            <person name="Baba S."/>
            <person name="Kobayashi G."/>
            <person name="Nagasaki K."/>
            <person name="Hano T."/>
            <person name="Tomaru Y."/>
        </authorList>
    </citation>
    <scope>NUCLEOTIDE SEQUENCE [LARGE SCALE GENOMIC DNA]</scope>
    <source>
        <strain evidence="2 3">NIES-3715</strain>
    </source>
</reference>
<keyword evidence="3" id="KW-1185">Reference proteome</keyword>
<dbReference type="Proteomes" id="UP001054902">
    <property type="component" value="Unassembled WGS sequence"/>
</dbReference>
<feature type="compositionally biased region" description="Acidic residues" evidence="1">
    <location>
        <begin position="47"/>
        <end position="60"/>
    </location>
</feature>
<gene>
    <name evidence="2" type="ORF">CTEN210_14331</name>
</gene>